<feature type="binding site" evidence="5">
    <location>
        <position position="271"/>
    </location>
    <ligand>
        <name>(2E)-4-hydroxy-3-methylbut-2-enyl diphosphate</name>
        <dbReference type="ChEBI" id="CHEBI:128753"/>
    </ligand>
</feature>
<evidence type="ECO:0000256" key="4">
    <source>
        <dbReference type="ARBA" id="ARBA00023014"/>
    </source>
</evidence>
<feature type="binding site" evidence="5">
    <location>
        <position position="198"/>
    </location>
    <ligand>
        <name>[4Fe-4S] cluster</name>
        <dbReference type="ChEBI" id="CHEBI:49883"/>
    </ligand>
</feature>
<comment type="pathway">
    <text evidence="5">Isoprenoid biosynthesis; dimethylallyl diphosphate biosynthesis; dimethylallyl diphosphate from (2E)-4-hydroxy-3-methylbutenyl diphosphate: step 1/1.</text>
</comment>
<evidence type="ECO:0000313" key="7">
    <source>
        <dbReference type="Proteomes" id="UP000184476"/>
    </source>
</evidence>
<dbReference type="Proteomes" id="UP000184476">
    <property type="component" value="Unassembled WGS sequence"/>
</dbReference>
<keyword evidence="5" id="KW-0560">Oxidoreductase</keyword>
<feature type="binding site" evidence="5">
    <location>
        <position position="43"/>
    </location>
    <ligand>
        <name>(2E)-4-hydroxy-3-methylbut-2-enyl diphosphate</name>
        <dbReference type="ChEBI" id="CHEBI:128753"/>
    </ligand>
</feature>
<dbReference type="PANTHER" id="PTHR30426">
    <property type="entry name" value="4-HYDROXY-3-METHYLBUT-2-ENYL DIPHOSPHATE REDUCTASE"/>
    <property type="match status" value="1"/>
</dbReference>
<feature type="binding site" evidence="5">
    <location>
        <position position="226"/>
    </location>
    <ligand>
        <name>dimethylallyl diphosphate</name>
        <dbReference type="ChEBI" id="CHEBI:57623"/>
    </ligand>
</feature>
<dbReference type="Pfam" id="PF02401">
    <property type="entry name" value="LYTB"/>
    <property type="match status" value="1"/>
</dbReference>
<dbReference type="OrthoDB" id="9777362at2"/>
<reference evidence="6 7" key="1">
    <citation type="submission" date="2016-11" db="EMBL/GenBank/DDBJ databases">
        <authorList>
            <person name="Jaros S."/>
            <person name="Januszkiewicz K."/>
            <person name="Wedrychowicz H."/>
        </authorList>
    </citation>
    <scope>NUCLEOTIDE SEQUENCE [LARGE SCALE GENOMIC DNA]</scope>
    <source>
        <strain evidence="6 7">DSM 44666</strain>
    </source>
</reference>
<feature type="binding site" evidence="5">
    <location>
        <position position="131"/>
    </location>
    <ligand>
        <name>dimethylallyl diphosphate</name>
        <dbReference type="ChEBI" id="CHEBI:57623"/>
    </ligand>
</feature>
<comment type="pathway">
    <text evidence="5">Isoprenoid biosynthesis; isopentenyl diphosphate biosynthesis via DXP pathway; isopentenyl diphosphate from 1-deoxy-D-xylulose 5-phosphate: step 6/6.</text>
</comment>
<feature type="binding site" evidence="5">
    <location>
        <position position="228"/>
    </location>
    <ligand>
        <name>isopentenyl diphosphate</name>
        <dbReference type="ChEBI" id="CHEBI:128769"/>
    </ligand>
</feature>
<feature type="binding site" evidence="5">
    <location>
        <position position="43"/>
    </location>
    <ligand>
        <name>dimethylallyl diphosphate</name>
        <dbReference type="ChEBI" id="CHEBI:57623"/>
    </ligand>
</feature>
<gene>
    <name evidence="5" type="primary">ispH</name>
    <name evidence="6" type="ORF">SAMN05444392_10842</name>
</gene>
<feature type="binding site" evidence="5">
    <location>
        <position position="271"/>
    </location>
    <ligand>
        <name>dimethylallyl diphosphate</name>
        <dbReference type="ChEBI" id="CHEBI:57623"/>
    </ligand>
</feature>
<feature type="binding site" evidence="5">
    <location>
        <position position="81"/>
    </location>
    <ligand>
        <name>(2E)-4-hydroxy-3-methylbut-2-enyl diphosphate</name>
        <dbReference type="ChEBI" id="CHEBI:128753"/>
    </ligand>
</feature>
<protein>
    <recommendedName>
        <fullName evidence="5">4-hydroxy-3-methylbut-2-enyl diphosphate reductase</fullName>
        <shortName evidence="5">HMBPP reductase</shortName>
        <ecNumber evidence="5">1.17.7.4</ecNumber>
    </recommendedName>
</protein>
<feature type="binding site" evidence="5">
    <location>
        <position position="43"/>
    </location>
    <ligand>
        <name>isopentenyl diphosphate</name>
        <dbReference type="ChEBI" id="CHEBI:128769"/>
    </ligand>
</feature>
<feature type="binding site" evidence="5">
    <location>
        <position position="226"/>
    </location>
    <ligand>
        <name>isopentenyl diphosphate</name>
        <dbReference type="ChEBI" id="CHEBI:128769"/>
    </ligand>
</feature>
<feature type="binding site" evidence="5">
    <location>
        <position position="131"/>
    </location>
    <ligand>
        <name>isopentenyl diphosphate</name>
        <dbReference type="ChEBI" id="CHEBI:128769"/>
    </ligand>
</feature>
<dbReference type="Gene3D" id="3.40.50.11270">
    <property type="match status" value="1"/>
</dbReference>
<keyword evidence="3 5" id="KW-0408">Iron</keyword>
<dbReference type="InterPro" id="IPR003451">
    <property type="entry name" value="LytB/IspH"/>
</dbReference>
<comment type="function">
    <text evidence="5">Catalyzes the conversion of 1-hydroxy-2-methyl-2-(E)-butenyl 4-diphosphate (HMBPP) into a mixture of isopentenyl diphosphate (IPP) and dimethylallyl diphosphate (DMAPP). Acts in the terminal step of the DOXP/MEP pathway for isoprenoid precursor biosynthesis.</text>
</comment>
<dbReference type="PANTHER" id="PTHR30426:SF0">
    <property type="entry name" value="4-HYDROXY-3-METHYLBUT-2-ENYL DIPHOSPHATE REDUCTASE"/>
    <property type="match status" value="1"/>
</dbReference>
<feature type="binding site" evidence="5">
    <location>
        <position position="226"/>
    </location>
    <ligand>
        <name>(2E)-4-hydroxy-3-methylbut-2-enyl diphosphate</name>
        <dbReference type="ChEBI" id="CHEBI:128753"/>
    </ligand>
</feature>
<organism evidence="6 7">
    <name type="scientific">Seinonella peptonophila</name>
    <dbReference type="NCBI Taxonomy" id="112248"/>
    <lineage>
        <taxon>Bacteria</taxon>
        <taxon>Bacillati</taxon>
        <taxon>Bacillota</taxon>
        <taxon>Bacilli</taxon>
        <taxon>Bacillales</taxon>
        <taxon>Thermoactinomycetaceae</taxon>
        <taxon>Seinonella</taxon>
    </lineage>
</organism>
<dbReference type="HAMAP" id="MF_00191">
    <property type="entry name" value="IspH"/>
    <property type="match status" value="1"/>
</dbReference>
<feature type="active site" description="Proton donor" evidence="5">
    <location>
        <position position="133"/>
    </location>
</feature>
<dbReference type="GO" id="GO:0046872">
    <property type="term" value="F:metal ion binding"/>
    <property type="evidence" value="ECO:0007669"/>
    <property type="project" value="UniProtKB-KW"/>
</dbReference>
<feature type="binding site" evidence="5">
    <location>
        <position position="271"/>
    </location>
    <ligand>
        <name>isopentenyl diphosphate</name>
        <dbReference type="ChEBI" id="CHEBI:128769"/>
    </ligand>
</feature>
<comment type="catalytic activity">
    <reaction evidence="5">
        <text>isopentenyl diphosphate + 2 oxidized [2Fe-2S]-[ferredoxin] + H2O = (2E)-4-hydroxy-3-methylbut-2-enyl diphosphate + 2 reduced [2Fe-2S]-[ferredoxin] + 2 H(+)</text>
        <dbReference type="Rhea" id="RHEA:24488"/>
        <dbReference type="Rhea" id="RHEA-COMP:10000"/>
        <dbReference type="Rhea" id="RHEA-COMP:10001"/>
        <dbReference type="ChEBI" id="CHEBI:15377"/>
        <dbReference type="ChEBI" id="CHEBI:15378"/>
        <dbReference type="ChEBI" id="CHEBI:33737"/>
        <dbReference type="ChEBI" id="CHEBI:33738"/>
        <dbReference type="ChEBI" id="CHEBI:128753"/>
        <dbReference type="ChEBI" id="CHEBI:128769"/>
        <dbReference type="EC" id="1.17.7.4"/>
    </reaction>
</comment>
<dbReference type="AlphaFoldDB" id="A0A1M4Z569"/>
<feature type="binding site" evidence="5">
    <location>
        <position position="228"/>
    </location>
    <ligand>
        <name>dimethylallyl diphosphate</name>
        <dbReference type="ChEBI" id="CHEBI:57623"/>
    </ligand>
</feature>
<comment type="similarity">
    <text evidence="5">Belongs to the IspH family.</text>
</comment>
<feature type="binding site" evidence="5">
    <location>
        <position position="81"/>
    </location>
    <ligand>
        <name>dimethylallyl diphosphate</name>
        <dbReference type="ChEBI" id="CHEBI:57623"/>
    </ligand>
</feature>
<evidence type="ECO:0000256" key="1">
    <source>
        <dbReference type="ARBA" id="ARBA00022485"/>
    </source>
</evidence>
<dbReference type="EC" id="1.17.7.4" evidence="5"/>
<accession>A0A1M4Z569</accession>
<keyword evidence="4 5" id="KW-0411">Iron-sulfur</keyword>
<comment type="catalytic activity">
    <reaction evidence="5">
        <text>dimethylallyl diphosphate + 2 oxidized [2Fe-2S]-[ferredoxin] + H2O = (2E)-4-hydroxy-3-methylbut-2-enyl diphosphate + 2 reduced [2Fe-2S]-[ferredoxin] + 2 H(+)</text>
        <dbReference type="Rhea" id="RHEA:24825"/>
        <dbReference type="Rhea" id="RHEA-COMP:10000"/>
        <dbReference type="Rhea" id="RHEA-COMP:10001"/>
        <dbReference type="ChEBI" id="CHEBI:15377"/>
        <dbReference type="ChEBI" id="CHEBI:15378"/>
        <dbReference type="ChEBI" id="CHEBI:33737"/>
        <dbReference type="ChEBI" id="CHEBI:33738"/>
        <dbReference type="ChEBI" id="CHEBI:57623"/>
        <dbReference type="ChEBI" id="CHEBI:128753"/>
        <dbReference type="EC" id="1.17.7.4"/>
    </reaction>
</comment>
<evidence type="ECO:0000256" key="5">
    <source>
        <dbReference type="HAMAP-Rule" id="MF_00191"/>
    </source>
</evidence>
<keyword evidence="5" id="KW-0414">Isoprene biosynthesis</keyword>
<evidence type="ECO:0000256" key="3">
    <source>
        <dbReference type="ARBA" id="ARBA00023004"/>
    </source>
</evidence>
<proteinExistence type="inferred from homology"/>
<dbReference type="STRING" id="112248.SAMN05444392_10842"/>
<sequence length="315" mass="35146">MEVLKITPRGYCYGVVDAMVLARTAAANLDLPRPIYILGMIVHNKHVVDAFTDEEIITLDGENRLELLEKVEKGTVIFTAHGVSPEVRKRAREKGLTIVDATCPDVTRTHDLIREKIAEGYEIIYVGKSGHPEPEGALGVAPDHVHLVENEEDIKNLSFTTDRLLVTNQTTMSQWDTSHMMNKVRERFPSVEIHNEICLATQERQEAVAEQAKGTDLLIVVGDPRSNNSNRLAQVAKEIAGVDSYRIADVTEIDVEWLKGISKVGVTAGASTPTPITREVIQFLEQFDDNDPATWEIKRTVNPKKILPPVRKKRA</sequence>
<dbReference type="Gene3D" id="3.40.1010.20">
    <property type="entry name" value="4-hydroxy-3-methylbut-2-enyl diphosphate reductase, catalytic domain"/>
    <property type="match status" value="2"/>
</dbReference>
<feature type="binding site" evidence="5">
    <location>
        <position position="81"/>
    </location>
    <ligand>
        <name>isopentenyl diphosphate</name>
        <dbReference type="ChEBI" id="CHEBI:128769"/>
    </ligand>
</feature>
<dbReference type="GO" id="GO:0051539">
    <property type="term" value="F:4 iron, 4 sulfur cluster binding"/>
    <property type="evidence" value="ECO:0007669"/>
    <property type="project" value="UniProtKB-UniRule"/>
</dbReference>
<comment type="caution">
    <text evidence="5">Lacks conserved residue(s) required for the propagation of feature annotation.</text>
</comment>
<name>A0A1M4Z569_9BACL</name>
<evidence type="ECO:0000313" key="6">
    <source>
        <dbReference type="EMBL" id="SHF13098.1"/>
    </source>
</evidence>
<dbReference type="RefSeq" id="WP_073155274.1">
    <property type="nucleotide sequence ID" value="NZ_FQVL01000008.1"/>
</dbReference>
<comment type="cofactor">
    <cofactor evidence="5">
        <name>[4Fe-4S] cluster</name>
        <dbReference type="ChEBI" id="CHEBI:49883"/>
    </cofactor>
    <text evidence="5">Binds 1 [4Fe-4S] cluster per subunit.</text>
</comment>
<dbReference type="EMBL" id="FQVL01000008">
    <property type="protein sequence ID" value="SHF13098.1"/>
    <property type="molecule type" value="Genomic_DNA"/>
</dbReference>
<dbReference type="GO" id="GO:0019288">
    <property type="term" value="P:isopentenyl diphosphate biosynthetic process, methylerythritol 4-phosphate pathway"/>
    <property type="evidence" value="ECO:0007669"/>
    <property type="project" value="UniProtKB-UniRule"/>
</dbReference>
<feature type="binding site" evidence="5">
    <location>
        <position position="170"/>
    </location>
    <ligand>
        <name>(2E)-4-hydroxy-3-methylbut-2-enyl diphosphate</name>
        <dbReference type="ChEBI" id="CHEBI:128753"/>
    </ligand>
</feature>
<feature type="binding site" evidence="5">
    <location>
        <position position="103"/>
    </location>
    <ligand>
        <name>[4Fe-4S] cluster</name>
        <dbReference type="ChEBI" id="CHEBI:49883"/>
    </ligand>
</feature>
<feature type="binding site" evidence="5">
    <location>
        <position position="228"/>
    </location>
    <ligand>
        <name>(2E)-4-hydroxy-3-methylbut-2-enyl diphosphate</name>
        <dbReference type="ChEBI" id="CHEBI:128753"/>
    </ligand>
</feature>
<dbReference type="GO" id="GO:0051745">
    <property type="term" value="F:4-hydroxy-3-methylbut-2-enyl diphosphate reductase activity"/>
    <property type="evidence" value="ECO:0007669"/>
    <property type="project" value="UniProtKB-UniRule"/>
</dbReference>
<keyword evidence="7" id="KW-1185">Reference proteome</keyword>
<dbReference type="CDD" id="cd13944">
    <property type="entry name" value="lytB_ispH"/>
    <property type="match status" value="1"/>
</dbReference>
<dbReference type="GO" id="GO:0016114">
    <property type="term" value="P:terpenoid biosynthetic process"/>
    <property type="evidence" value="ECO:0007669"/>
    <property type="project" value="UniProtKB-UniRule"/>
</dbReference>
<dbReference type="NCBIfam" id="NF002187">
    <property type="entry name" value="PRK01045.1-1"/>
    <property type="match status" value="1"/>
</dbReference>
<feature type="binding site" evidence="5">
    <location>
        <position position="131"/>
    </location>
    <ligand>
        <name>(2E)-4-hydroxy-3-methylbut-2-enyl diphosphate</name>
        <dbReference type="ChEBI" id="CHEBI:128753"/>
    </ligand>
</feature>
<dbReference type="NCBIfam" id="TIGR00216">
    <property type="entry name" value="ispH_lytB"/>
    <property type="match status" value="1"/>
</dbReference>
<dbReference type="UniPathway" id="UPA00056">
    <property type="reaction ID" value="UER00097"/>
</dbReference>
<dbReference type="UniPathway" id="UPA00059">
    <property type="reaction ID" value="UER00105"/>
</dbReference>
<keyword evidence="2 5" id="KW-0479">Metal-binding</keyword>
<evidence type="ECO:0000256" key="2">
    <source>
        <dbReference type="ARBA" id="ARBA00022723"/>
    </source>
</evidence>
<dbReference type="GO" id="GO:0050992">
    <property type="term" value="P:dimethylallyl diphosphate biosynthetic process"/>
    <property type="evidence" value="ECO:0007669"/>
    <property type="project" value="UniProtKB-UniRule"/>
</dbReference>
<keyword evidence="1 5" id="KW-0004">4Fe-4S</keyword>
<feature type="binding site" evidence="5">
    <location>
        <position position="12"/>
    </location>
    <ligand>
        <name>[4Fe-4S] cluster</name>
        <dbReference type="ChEBI" id="CHEBI:49883"/>
    </ligand>
</feature>